<dbReference type="Gene3D" id="1.20.120.450">
    <property type="entry name" value="dinb family like domain"/>
    <property type="match status" value="1"/>
</dbReference>
<comment type="caution">
    <text evidence="2">The sequence shown here is derived from an EMBL/GenBank/DDBJ whole genome shotgun (WGS) entry which is preliminary data.</text>
</comment>
<dbReference type="AlphaFoldDB" id="A0A931HXJ6"/>
<name>A0A931HXJ6_9BACI</name>
<dbReference type="InterPro" id="IPR034660">
    <property type="entry name" value="DinB/YfiT-like"/>
</dbReference>
<dbReference type="InterPro" id="IPR024775">
    <property type="entry name" value="DinB-like"/>
</dbReference>
<dbReference type="RefSeq" id="WP_197317888.1">
    <property type="nucleotide sequence ID" value="NZ_JADZSC010000003.1"/>
</dbReference>
<reference evidence="2 3" key="1">
    <citation type="journal article" date="2005" name="Int. J. Syst. Evol. Microbiol.">
        <title>Halobacillus yeomjeoni sp. nov., isolated from a marine solar saltern in Korea.</title>
        <authorList>
            <person name="Yoon J.H."/>
            <person name="Kang S.J."/>
            <person name="Lee C.H."/>
            <person name="Oh H.W."/>
            <person name="Oh T.K."/>
        </authorList>
    </citation>
    <scope>NUCLEOTIDE SEQUENCE [LARGE SCALE GENOMIC DNA]</scope>
    <source>
        <strain evidence="2 3">KCTC 3957</strain>
    </source>
</reference>
<keyword evidence="3" id="KW-1185">Reference proteome</keyword>
<protein>
    <submittedName>
        <fullName evidence="2">DinB family protein</fullName>
    </submittedName>
</protein>
<evidence type="ECO:0000313" key="2">
    <source>
        <dbReference type="EMBL" id="MBH0231250.1"/>
    </source>
</evidence>
<feature type="domain" description="DinB-like" evidence="1">
    <location>
        <begin position="27"/>
        <end position="136"/>
    </location>
</feature>
<proteinExistence type="predicted"/>
<gene>
    <name evidence="2" type="ORF">H0267_13565</name>
</gene>
<dbReference type="SUPFAM" id="SSF109854">
    <property type="entry name" value="DinB/YfiT-like putative metalloenzymes"/>
    <property type="match status" value="1"/>
</dbReference>
<evidence type="ECO:0000313" key="3">
    <source>
        <dbReference type="Proteomes" id="UP000614490"/>
    </source>
</evidence>
<accession>A0A931HXJ6</accession>
<organism evidence="2 3">
    <name type="scientific">Halobacillus yeomjeoni</name>
    <dbReference type="NCBI Taxonomy" id="311194"/>
    <lineage>
        <taxon>Bacteria</taxon>
        <taxon>Bacillati</taxon>
        <taxon>Bacillota</taxon>
        <taxon>Bacilli</taxon>
        <taxon>Bacillales</taxon>
        <taxon>Bacillaceae</taxon>
        <taxon>Halobacillus</taxon>
    </lineage>
</organism>
<sequence>MTLRNVLLEQLAAIYDENNWFVCFNLAVKDLTEYQANEKPDEGQSNSIFELVSHLYFYNYRYLCRFCGEEIPDYPRYYDTFQNHDGLTWEQTVKNYQECMIKFRRQLRICSDEKLEKWAETISHLLIHNAYHIGQIVHIRKQFGTWTSSPVVRG</sequence>
<evidence type="ECO:0000259" key="1">
    <source>
        <dbReference type="Pfam" id="PF12867"/>
    </source>
</evidence>
<dbReference type="EMBL" id="JADZSC010000003">
    <property type="protein sequence ID" value="MBH0231250.1"/>
    <property type="molecule type" value="Genomic_DNA"/>
</dbReference>
<dbReference type="Proteomes" id="UP000614490">
    <property type="component" value="Unassembled WGS sequence"/>
</dbReference>
<dbReference type="Pfam" id="PF12867">
    <property type="entry name" value="DinB_2"/>
    <property type="match status" value="1"/>
</dbReference>